<dbReference type="InterPro" id="IPR036390">
    <property type="entry name" value="WH_DNA-bd_sf"/>
</dbReference>
<evidence type="ECO:0000259" key="4">
    <source>
        <dbReference type="PROSITE" id="PS50949"/>
    </source>
</evidence>
<accession>A0A2P7SPL2</accession>
<proteinExistence type="predicted"/>
<keyword evidence="3" id="KW-0804">Transcription</keyword>
<dbReference type="PANTHER" id="PTHR43537:SF39">
    <property type="entry name" value="HTH-TYPE TRANSCRIPTIONAL REGULATOR MCBR"/>
    <property type="match status" value="1"/>
</dbReference>
<dbReference type="InterPro" id="IPR008920">
    <property type="entry name" value="TF_FadR/GntR_C"/>
</dbReference>
<dbReference type="RefSeq" id="WP_106771049.1">
    <property type="nucleotide sequence ID" value="NZ_PXYK01000004.1"/>
</dbReference>
<dbReference type="EMBL" id="PXYK01000004">
    <property type="protein sequence ID" value="PSJ64305.1"/>
    <property type="molecule type" value="Genomic_DNA"/>
</dbReference>
<dbReference type="SMART" id="SM00895">
    <property type="entry name" value="FCD"/>
    <property type="match status" value="1"/>
</dbReference>
<dbReference type="AlphaFoldDB" id="A0A2P7SPL2"/>
<dbReference type="InterPro" id="IPR000524">
    <property type="entry name" value="Tscrpt_reg_HTH_GntR"/>
</dbReference>
<dbReference type="SUPFAM" id="SSF48008">
    <property type="entry name" value="GntR ligand-binding domain-like"/>
    <property type="match status" value="1"/>
</dbReference>
<evidence type="ECO:0000256" key="1">
    <source>
        <dbReference type="ARBA" id="ARBA00023015"/>
    </source>
</evidence>
<dbReference type="Pfam" id="PF07729">
    <property type="entry name" value="FCD"/>
    <property type="match status" value="1"/>
</dbReference>
<evidence type="ECO:0000256" key="2">
    <source>
        <dbReference type="ARBA" id="ARBA00023125"/>
    </source>
</evidence>
<name>A0A2P7SPL2_9HYPH</name>
<reference evidence="5 6" key="1">
    <citation type="submission" date="2018-03" db="EMBL/GenBank/DDBJ databases">
        <title>The draft genome of Mesorhizobium sp. 6GN-30.</title>
        <authorList>
            <person name="Liu L."/>
            <person name="Li L."/>
            <person name="Wang T."/>
            <person name="Zhang X."/>
            <person name="Liang L."/>
        </authorList>
    </citation>
    <scope>NUCLEOTIDE SEQUENCE [LARGE SCALE GENOMIC DNA]</scope>
    <source>
        <strain evidence="5 6">6GN30</strain>
    </source>
</reference>
<gene>
    <name evidence="5" type="ORF">C7I84_04935</name>
</gene>
<sequence length="225" mass="24944">MASADFKRPGFDVVPLTRDTLQDRVFENITELILDGSLVPGEMVTVQSLASAFGVSPMPVREALRRLMAANALTVVSGRSIGIPKLSRERLTDLRNVRFEIEAIAAAWAAERRTEADIEVCAKQFEKLDAANAEGNVKAYLRANYAFHFAIYRAAGSDNLLKIIENLWLQISPFFNMLHGSGNYSTANTHHKEMLEALRGRDADAIRRAVRADIDAAYHVLEGLL</sequence>
<dbReference type="OrthoDB" id="9815654at2"/>
<dbReference type="SMART" id="SM00345">
    <property type="entry name" value="HTH_GNTR"/>
    <property type="match status" value="1"/>
</dbReference>
<dbReference type="Proteomes" id="UP000241229">
    <property type="component" value="Unassembled WGS sequence"/>
</dbReference>
<dbReference type="Gene3D" id="1.20.120.530">
    <property type="entry name" value="GntR ligand-binding domain-like"/>
    <property type="match status" value="1"/>
</dbReference>
<organism evidence="5 6">
    <name type="scientific">Kumtagia ephedrae</name>
    <dbReference type="NCBI Taxonomy" id="2116701"/>
    <lineage>
        <taxon>Bacteria</taxon>
        <taxon>Pseudomonadati</taxon>
        <taxon>Pseudomonadota</taxon>
        <taxon>Alphaproteobacteria</taxon>
        <taxon>Hyphomicrobiales</taxon>
        <taxon>Phyllobacteriaceae</taxon>
        <taxon>Kumtagia</taxon>
    </lineage>
</organism>
<evidence type="ECO:0000313" key="5">
    <source>
        <dbReference type="EMBL" id="PSJ64305.1"/>
    </source>
</evidence>
<dbReference type="InterPro" id="IPR036388">
    <property type="entry name" value="WH-like_DNA-bd_sf"/>
</dbReference>
<evidence type="ECO:0000313" key="6">
    <source>
        <dbReference type="Proteomes" id="UP000241229"/>
    </source>
</evidence>
<dbReference type="GO" id="GO:0003700">
    <property type="term" value="F:DNA-binding transcription factor activity"/>
    <property type="evidence" value="ECO:0007669"/>
    <property type="project" value="InterPro"/>
</dbReference>
<dbReference type="PROSITE" id="PS50949">
    <property type="entry name" value="HTH_GNTR"/>
    <property type="match status" value="1"/>
</dbReference>
<comment type="caution">
    <text evidence="5">The sequence shown here is derived from an EMBL/GenBank/DDBJ whole genome shotgun (WGS) entry which is preliminary data.</text>
</comment>
<keyword evidence="6" id="KW-1185">Reference proteome</keyword>
<dbReference type="PANTHER" id="PTHR43537">
    <property type="entry name" value="TRANSCRIPTIONAL REGULATOR, GNTR FAMILY"/>
    <property type="match status" value="1"/>
</dbReference>
<protein>
    <submittedName>
        <fullName evidence="5">GntR family transcriptional regulator</fullName>
    </submittedName>
</protein>
<dbReference type="CDD" id="cd07377">
    <property type="entry name" value="WHTH_GntR"/>
    <property type="match status" value="1"/>
</dbReference>
<dbReference type="SUPFAM" id="SSF46785">
    <property type="entry name" value="Winged helix' DNA-binding domain"/>
    <property type="match status" value="1"/>
</dbReference>
<feature type="domain" description="HTH gntR-type" evidence="4">
    <location>
        <begin position="19"/>
        <end position="86"/>
    </location>
</feature>
<keyword evidence="1" id="KW-0805">Transcription regulation</keyword>
<evidence type="ECO:0000256" key="3">
    <source>
        <dbReference type="ARBA" id="ARBA00023163"/>
    </source>
</evidence>
<dbReference type="GO" id="GO:0003677">
    <property type="term" value="F:DNA binding"/>
    <property type="evidence" value="ECO:0007669"/>
    <property type="project" value="UniProtKB-KW"/>
</dbReference>
<dbReference type="Gene3D" id="1.10.10.10">
    <property type="entry name" value="Winged helix-like DNA-binding domain superfamily/Winged helix DNA-binding domain"/>
    <property type="match status" value="1"/>
</dbReference>
<dbReference type="InterPro" id="IPR011711">
    <property type="entry name" value="GntR_C"/>
</dbReference>
<dbReference type="Pfam" id="PF00392">
    <property type="entry name" value="GntR"/>
    <property type="match status" value="1"/>
</dbReference>
<keyword evidence="2" id="KW-0238">DNA-binding</keyword>